<organism evidence="3 4">
    <name type="scientific">Alitiscatomonas aceti</name>
    <dbReference type="NCBI Taxonomy" id="2981724"/>
    <lineage>
        <taxon>Bacteria</taxon>
        <taxon>Bacillati</taxon>
        <taxon>Bacillota</taxon>
        <taxon>Clostridia</taxon>
        <taxon>Lachnospirales</taxon>
        <taxon>Lachnospiraceae</taxon>
        <taxon>Alitiscatomonas</taxon>
    </lineage>
</organism>
<evidence type="ECO:0000313" key="3">
    <source>
        <dbReference type="EMBL" id="MCU6801022.1"/>
    </source>
</evidence>
<evidence type="ECO:0000313" key="4">
    <source>
        <dbReference type="Proteomes" id="UP001652395"/>
    </source>
</evidence>
<dbReference type="EMBL" id="JAOQJF010000036">
    <property type="protein sequence ID" value="MCU6801022.1"/>
    <property type="molecule type" value="Genomic_DNA"/>
</dbReference>
<keyword evidence="1" id="KW-1133">Transmembrane helix</keyword>
<dbReference type="InterPro" id="IPR021729">
    <property type="entry name" value="DUF3298"/>
</dbReference>
<protein>
    <submittedName>
        <fullName evidence="3">DUF3298 and DUF4163 domain-containing protein</fullName>
    </submittedName>
</protein>
<feature type="domain" description="DUF3298" evidence="2">
    <location>
        <begin position="222"/>
        <end position="298"/>
    </location>
</feature>
<accession>A0ABT2V2H8</accession>
<keyword evidence="1" id="KW-0472">Membrane</keyword>
<dbReference type="Gene3D" id="3.90.640.20">
    <property type="entry name" value="Heat-shock cognate protein, ATPase"/>
    <property type="match status" value="1"/>
</dbReference>
<comment type="caution">
    <text evidence="3">The sequence shown here is derived from an EMBL/GenBank/DDBJ whole genome shotgun (WGS) entry which is preliminary data.</text>
</comment>
<dbReference type="Gene3D" id="3.30.565.40">
    <property type="entry name" value="Fervidobacterium nodosum Rt17-B1 like"/>
    <property type="match status" value="1"/>
</dbReference>
<evidence type="ECO:0000256" key="1">
    <source>
        <dbReference type="SAM" id="Phobius"/>
    </source>
</evidence>
<keyword evidence="4" id="KW-1185">Reference proteome</keyword>
<dbReference type="InterPro" id="IPR037126">
    <property type="entry name" value="PdaC/RsiV-like_sf"/>
</dbReference>
<gene>
    <name evidence="3" type="ORF">OCV69_13985</name>
</gene>
<dbReference type="RefSeq" id="WP_158359944.1">
    <property type="nucleotide sequence ID" value="NZ_JAOQJF010000036.1"/>
</dbReference>
<feature type="transmembrane region" description="Helical" evidence="1">
    <location>
        <begin position="63"/>
        <end position="83"/>
    </location>
</feature>
<name>A0ABT2V2H8_9FIRM</name>
<keyword evidence="1" id="KW-0812">Transmembrane</keyword>
<evidence type="ECO:0000259" key="2">
    <source>
        <dbReference type="Pfam" id="PF11738"/>
    </source>
</evidence>
<dbReference type="Pfam" id="PF11738">
    <property type="entry name" value="DUF3298"/>
    <property type="match status" value="1"/>
</dbReference>
<proteinExistence type="predicted"/>
<sequence>MEKEFQTQVMEMKQKYEEIPVPANARDRMLAGIRQAKEEKERSVSGVISLEDRKGRKNMKNHVWMKRTAAAAAAVLVTVGALANISPVTANAMEKLPIIGALAKVMTFRTFEDEQGNFNSKIDIPKIDSENGTEIAANQEIEEYAESLIAQYEKDLEASGGEGHYSMESSYDIVSQNDRYVSIRINTTLVMASGTQYVKVFTIDKTTGNTVSLTDLTGGSGEMLTKISENIKEQMRAQMKEDENIAYFIDSDIPEMDFAGLTGEESYSFSDSGELVIYFDEYDVAPGYMGAVSFTIPLEVTGQLFQ</sequence>
<reference evidence="3 4" key="1">
    <citation type="journal article" date="2021" name="ISME Commun">
        <title>Automated analysis of genomic sequences facilitates high-throughput and comprehensive description of bacteria.</title>
        <authorList>
            <person name="Hitch T.C.A."/>
        </authorList>
    </citation>
    <scope>NUCLEOTIDE SEQUENCE [LARGE SCALE GENOMIC DNA]</scope>
    <source>
        <strain evidence="4">f_CCE</strain>
    </source>
</reference>
<dbReference type="Proteomes" id="UP001652395">
    <property type="component" value="Unassembled WGS sequence"/>
</dbReference>